<feature type="region of interest" description="Disordered" evidence="1">
    <location>
        <begin position="1"/>
        <end position="23"/>
    </location>
</feature>
<gene>
    <name evidence="2" type="ORF">PBS001_LOCUS3538</name>
</gene>
<evidence type="ECO:0000313" key="3">
    <source>
        <dbReference type="Proteomes" id="UP001158986"/>
    </source>
</evidence>
<protein>
    <submittedName>
        <fullName evidence="2">Uncharacterized protein</fullName>
    </submittedName>
</protein>
<reference evidence="2 3" key="1">
    <citation type="submission" date="2021-11" db="EMBL/GenBank/DDBJ databases">
        <authorList>
            <person name="Islam A."/>
            <person name="Islam S."/>
            <person name="Flora M.S."/>
            <person name="Rahman M."/>
            <person name="Ziaur R.M."/>
            <person name="Epstein J.H."/>
            <person name="Hassan M."/>
            <person name="Klassen M."/>
            <person name="Woodard K."/>
            <person name="Webb A."/>
            <person name="Webby R.J."/>
            <person name="El Zowalaty M.E."/>
        </authorList>
    </citation>
    <scope>NUCLEOTIDE SEQUENCE [LARGE SCALE GENOMIC DNA]</scope>
    <source>
        <strain evidence="2">Pbs1</strain>
    </source>
</reference>
<comment type="caution">
    <text evidence="2">The sequence shown here is derived from an EMBL/GenBank/DDBJ whole genome shotgun (WGS) entry which is preliminary data.</text>
</comment>
<organism evidence="2 3">
    <name type="scientific">Peronospora belbahrii</name>
    <dbReference type="NCBI Taxonomy" id="622444"/>
    <lineage>
        <taxon>Eukaryota</taxon>
        <taxon>Sar</taxon>
        <taxon>Stramenopiles</taxon>
        <taxon>Oomycota</taxon>
        <taxon>Peronosporomycetes</taxon>
        <taxon>Peronosporales</taxon>
        <taxon>Peronosporaceae</taxon>
        <taxon>Peronospora</taxon>
    </lineage>
</organism>
<dbReference type="Proteomes" id="UP001158986">
    <property type="component" value="Unassembled WGS sequence"/>
</dbReference>
<keyword evidence="3" id="KW-1185">Reference proteome</keyword>
<evidence type="ECO:0000313" key="2">
    <source>
        <dbReference type="EMBL" id="CAH0516901.1"/>
    </source>
</evidence>
<sequence length="66" mass="7093">MSRNGGRTKEAAPTVVIDGQDLNNDHPLAVPAASLDKMLAMLYNLSERLGTMESFGAYPNQEKVTG</sequence>
<accession>A0ABN8CXD0</accession>
<evidence type="ECO:0000256" key="1">
    <source>
        <dbReference type="SAM" id="MobiDB-lite"/>
    </source>
</evidence>
<name>A0ABN8CXD0_9STRA</name>
<proteinExistence type="predicted"/>
<dbReference type="EMBL" id="CAKLCB010000212">
    <property type="protein sequence ID" value="CAH0516901.1"/>
    <property type="molecule type" value="Genomic_DNA"/>
</dbReference>